<sequence length="617" mass="65040">MATAVDTPPQPSPPARPRPRRLPAPSDGPRLPLPLAIVAAALAGPVLLLAFPPYDLWWLAPIGVAMAGVAWHRRRIRAGLGLGMLTGLTFFFPLLSWTSTQVGEVPWIALSILEALYLALLGGAAAFTSRLADRYRLWWPVLVGLLWVGQEALRSRTPFGGFPWGRLAFSQADSPLAQFAWLGGAPMVTFLTAVAGGCLMLLLWHRPRRGVSVRATAILAAVVVAVAVIVAGLLWAAEFAESRGVAIPFPEWRLAPLPTLMAILAAGGLAVALRRAASRRAGAALAAAGVIVVAGLALPVGMTAPAGDTITVAVVQGSVPRLGLDFNAQRRAVLDRHVQATVDLAAAVADGREKQPDIVVWPENSSDIDPMANEDAAAQIQRAADAIGVPIVLGTLQRDADGNRNISVVWSPETGPGFVYVKQHPVPFAEYIPMKPVVRTVAGWIDERMVDGIDRVNGFESGTEPGVIPVGDWTLSGIICFEVAYDDLVRESVTEGAQILAVQTNNATFDNAEANQQMAMVRLRSIEHGRAGLMASTVGVSGFTDAHGGVYDLTTFDTQAVIVTDLRLGEGTTPATTLGPLPELLACAAALAAVVAAGVVRRRDRVASRDDSAPTTG</sequence>
<dbReference type="OrthoDB" id="9804277at2"/>
<evidence type="ECO:0000256" key="7">
    <source>
        <dbReference type="ARBA" id="ARBA00023315"/>
    </source>
</evidence>
<accession>A0A562VD89</accession>
<dbReference type="EC" id="2.3.1.269" evidence="8"/>
<dbReference type="Pfam" id="PF00795">
    <property type="entry name" value="CN_hydrolase"/>
    <property type="match status" value="1"/>
</dbReference>
<dbReference type="UniPathway" id="UPA00666"/>
<dbReference type="InterPro" id="IPR045378">
    <property type="entry name" value="LNT_N"/>
</dbReference>
<proteinExistence type="inferred from homology"/>
<dbReference type="NCBIfam" id="TIGR00546">
    <property type="entry name" value="lnt"/>
    <property type="match status" value="1"/>
</dbReference>
<evidence type="ECO:0000256" key="4">
    <source>
        <dbReference type="ARBA" id="ARBA00022692"/>
    </source>
</evidence>
<comment type="catalytic activity">
    <reaction evidence="8">
        <text>N-terminal S-1,2-diacyl-sn-glyceryl-L-cysteinyl-[lipoprotein] + a glycerophospholipid = N-acyl-S-1,2-diacyl-sn-glyceryl-L-cysteinyl-[lipoprotein] + a 2-acyl-sn-glycero-3-phospholipid + H(+)</text>
        <dbReference type="Rhea" id="RHEA:48228"/>
        <dbReference type="Rhea" id="RHEA-COMP:14681"/>
        <dbReference type="Rhea" id="RHEA-COMP:14684"/>
        <dbReference type="ChEBI" id="CHEBI:15378"/>
        <dbReference type="ChEBI" id="CHEBI:136912"/>
        <dbReference type="ChEBI" id="CHEBI:140656"/>
        <dbReference type="ChEBI" id="CHEBI:140657"/>
        <dbReference type="ChEBI" id="CHEBI:140660"/>
        <dbReference type="EC" id="2.3.1.269"/>
    </reaction>
</comment>
<dbReference type="CDD" id="cd07571">
    <property type="entry name" value="ALP_N-acyl_transferase"/>
    <property type="match status" value="1"/>
</dbReference>
<dbReference type="RefSeq" id="WP_147135048.1">
    <property type="nucleotide sequence ID" value="NZ_BAABIJ010000001.1"/>
</dbReference>
<keyword evidence="7 8" id="KW-0012">Acyltransferase</keyword>
<feature type="region of interest" description="Disordered" evidence="9">
    <location>
        <begin position="1"/>
        <end position="24"/>
    </location>
</feature>
<evidence type="ECO:0000256" key="1">
    <source>
        <dbReference type="ARBA" id="ARBA00004651"/>
    </source>
</evidence>
<comment type="subcellular location">
    <subcellularLocation>
        <location evidence="1 8">Cell membrane</location>
        <topology evidence="1 8">Multi-pass membrane protein</topology>
    </subcellularLocation>
</comment>
<dbReference type="Proteomes" id="UP000321617">
    <property type="component" value="Unassembled WGS sequence"/>
</dbReference>
<gene>
    <name evidence="8" type="primary">lnt</name>
    <name evidence="11" type="ORF">LX16_1495</name>
</gene>
<dbReference type="GO" id="GO:0042158">
    <property type="term" value="P:lipoprotein biosynthetic process"/>
    <property type="evidence" value="ECO:0007669"/>
    <property type="project" value="UniProtKB-UniRule"/>
</dbReference>
<evidence type="ECO:0000256" key="5">
    <source>
        <dbReference type="ARBA" id="ARBA00022989"/>
    </source>
</evidence>
<feature type="transmembrane region" description="Helical" evidence="8">
    <location>
        <begin position="137"/>
        <end position="153"/>
    </location>
</feature>
<evidence type="ECO:0000256" key="3">
    <source>
        <dbReference type="ARBA" id="ARBA00022679"/>
    </source>
</evidence>
<evidence type="ECO:0000256" key="9">
    <source>
        <dbReference type="SAM" id="MobiDB-lite"/>
    </source>
</evidence>
<dbReference type="SUPFAM" id="SSF56317">
    <property type="entry name" value="Carbon-nitrogen hydrolase"/>
    <property type="match status" value="1"/>
</dbReference>
<dbReference type="PANTHER" id="PTHR38686">
    <property type="entry name" value="APOLIPOPROTEIN N-ACYLTRANSFERASE"/>
    <property type="match status" value="1"/>
</dbReference>
<feature type="transmembrane region" description="Helical" evidence="8">
    <location>
        <begin position="281"/>
        <end position="302"/>
    </location>
</feature>
<evidence type="ECO:0000256" key="8">
    <source>
        <dbReference type="HAMAP-Rule" id="MF_01148"/>
    </source>
</evidence>
<organism evidence="11 12">
    <name type="scientific">Stackebrandtia albiflava</name>
    <dbReference type="NCBI Taxonomy" id="406432"/>
    <lineage>
        <taxon>Bacteria</taxon>
        <taxon>Bacillati</taxon>
        <taxon>Actinomycetota</taxon>
        <taxon>Actinomycetes</taxon>
        <taxon>Glycomycetales</taxon>
        <taxon>Glycomycetaceae</taxon>
        <taxon>Stackebrandtia</taxon>
    </lineage>
</organism>
<dbReference type="Gene3D" id="3.60.110.10">
    <property type="entry name" value="Carbon-nitrogen hydrolase"/>
    <property type="match status" value="1"/>
</dbReference>
<feature type="transmembrane region" description="Helical" evidence="8">
    <location>
        <begin position="179"/>
        <end position="204"/>
    </location>
</feature>
<keyword evidence="11" id="KW-0449">Lipoprotein</keyword>
<keyword evidence="3 8" id="KW-0808">Transferase</keyword>
<evidence type="ECO:0000256" key="2">
    <source>
        <dbReference type="ARBA" id="ARBA00022475"/>
    </source>
</evidence>
<dbReference type="GO" id="GO:0016410">
    <property type="term" value="F:N-acyltransferase activity"/>
    <property type="evidence" value="ECO:0007669"/>
    <property type="project" value="UniProtKB-UniRule"/>
</dbReference>
<name>A0A562VD89_9ACTN</name>
<feature type="transmembrane region" description="Helical" evidence="8">
    <location>
        <begin position="257"/>
        <end position="274"/>
    </location>
</feature>
<evidence type="ECO:0000313" key="11">
    <source>
        <dbReference type="EMBL" id="TWJ15781.1"/>
    </source>
</evidence>
<dbReference type="GO" id="GO:0005886">
    <property type="term" value="C:plasma membrane"/>
    <property type="evidence" value="ECO:0007669"/>
    <property type="project" value="UniProtKB-SubCell"/>
</dbReference>
<dbReference type="HAMAP" id="MF_01148">
    <property type="entry name" value="Lnt"/>
    <property type="match status" value="1"/>
</dbReference>
<dbReference type="PROSITE" id="PS50263">
    <property type="entry name" value="CN_HYDROLASE"/>
    <property type="match status" value="1"/>
</dbReference>
<comment type="function">
    <text evidence="8">Catalyzes the phospholipid dependent N-acylation of the N-terminal cysteine of apolipoprotein, the last step in lipoprotein maturation.</text>
</comment>
<dbReference type="Pfam" id="PF20154">
    <property type="entry name" value="LNT_N"/>
    <property type="match status" value="1"/>
</dbReference>
<comment type="caution">
    <text evidence="11">The sequence shown here is derived from an EMBL/GenBank/DDBJ whole genome shotgun (WGS) entry which is preliminary data.</text>
</comment>
<keyword evidence="4 8" id="KW-0812">Transmembrane</keyword>
<dbReference type="InterPro" id="IPR003010">
    <property type="entry name" value="C-N_Hydrolase"/>
</dbReference>
<protein>
    <recommendedName>
        <fullName evidence="8">Apolipoprotein N-acyltransferase</fullName>
        <shortName evidence="8">ALP N-acyltransferase</shortName>
        <ecNumber evidence="8">2.3.1.269</ecNumber>
    </recommendedName>
</protein>
<evidence type="ECO:0000259" key="10">
    <source>
        <dbReference type="PROSITE" id="PS50263"/>
    </source>
</evidence>
<feature type="transmembrane region" description="Helical" evidence="8">
    <location>
        <begin position="216"/>
        <end position="237"/>
    </location>
</feature>
<reference evidence="11 12" key="1">
    <citation type="journal article" date="2013" name="Stand. Genomic Sci.">
        <title>Genomic Encyclopedia of Type Strains, Phase I: The one thousand microbial genomes (KMG-I) project.</title>
        <authorList>
            <person name="Kyrpides N.C."/>
            <person name="Woyke T."/>
            <person name="Eisen J.A."/>
            <person name="Garrity G."/>
            <person name="Lilburn T.G."/>
            <person name="Beck B.J."/>
            <person name="Whitman W.B."/>
            <person name="Hugenholtz P."/>
            <person name="Klenk H.P."/>
        </authorList>
    </citation>
    <scope>NUCLEOTIDE SEQUENCE [LARGE SCALE GENOMIC DNA]</scope>
    <source>
        <strain evidence="11 12">DSM 45044</strain>
    </source>
</reference>
<feature type="domain" description="CN hydrolase" evidence="10">
    <location>
        <begin position="310"/>
        <end position="568"/>
    </location>
</feature>
<comment type="pathway">
    <text evidence="8">Protein modification; lipoprotein biosynthesis (N-acyl transfer).</text>
</comment>
<dbReference type="AlphaFoldDB" id="A0A562VD89"/>
<dbReference type="PANTHER" id="PTHR38686:SF1">
    <property type="entry name" value="APOLIPOPROTEIN N-ACYLTRANSFERASE"/>
    <property type="match status" value="1"/>
</dbReference>
<keyword evidence="5 8" id="KW-1133">Transmembrane helix</keyword>
<feature type="transmembrane region" description="Helical" evidence="8">
    <location>
        <begin position="105"/>
        <end position="125"/>
    </location>
</feature>
<dbReference type="InterPro" id="IPR004563">
    <property type="entry name" value="Apolipo_AcylTrfase"/>
</dbReference>
<evidence type="ECO:0000313" key="12">
    <source>
        <dbReference type="Proteomes" id="UP000321617"/>
    </source>
</evidence>
<keyword evidence="2 8" id="KW-1003">Cell membrane</keyword>
<feature type="transmembrane region" description="Helical" evidence="8">
    <location>
        <begin position="79"/>
        <end position="99"/>
    </location>
</feature>
<feature type="transmembrane region" description="Helical" evidence="8">
    <location>
        <begin position="31"/>
        <end position="50"/>
    </location>
</feature>
<evidence type="ECO:0000256" key="6">
    <source>
        <dbReference type="ARBA" id="ARBA00023136"/>
    </source>
</evidence>
<dbReference type="InterPro" id="IPR036526">
    <property type="entry name" value="C-N_Hydrolase_sf"/>
</dbReference>
<comment type="similarity">
    <text evidence="8">Belongs to the CN hydrolase family. Apolipoprotein N-acyltransferase subfamily.</text>
</comment>
<keyword evidence="6 8" id="KW-0472">Membrane</keyword>
<keyword evidence="12" id="KW-1185">Reference proteome</keyword>
<dbReference type="EMBL" id="VLLL01000005">
    <property type="protein sequence ID" value="TWJ15781.1"/>
    <property type="molecule type" value="Genomic_DNA"/>
</dbReference>